<dbReference type="InterPro" id="IPR022485">
    <property type="entry name" value="SHCHC_synthase_MenH"/>
</dbReference>
<sequence>MILDVGAYRFHYQSLGTVGQPAILFLHGFLGSSEDWLEVMENICQDFHCLAIDLPGHGKTQVSGDDEFFQMEKTAKGISDFLNQLGITKSNLVGYSMGGRLGLYLSLTYPNLFKKSLIESSSPGLKTAEERAARRLRDEKLALDMVQTDFSLFLTKWYELPLFETLKQHPKFSEVFNRRKKNQSAALAKSLRQMGTGVQQSLWESLAQAETTFCFLAGEHDEKFIHIGRRMAKICPKASFHIVPNAGHTTHIENTEAFLNEMTSFFTEN</sequence>
<evidence type="ECO:0000256" key="1">
    <source>
        <dbReference type="ARBA" id="ARBA00022428"/>
    </source>
</evidence>
<dbReference type="UniPathway" id="UPA01057">
    <property type="reaction ID" value="UER00900"/>
</dbReference>
<dbReference type="GO" id="GO:0070205">
    <property type="term" value="F:2-succinyl-6-hydroxy-2,4-cyclohexadiene-1-carboxylate synthase activity"/>
    <property type="evidence" value="ECO:0007669"/>
    <property type="project" value="UniProtKB-UniRule"/>
</dbReference>
<dbReference type="STRING" id="517418.Ctha_1988"/>
<proteinExistence type="inferred from homology"/>
<dbReference type="Proteomes" id="UP000001208">
    <property type="component" value="Chromosome"/>
</dbReference>
<dbReference type="eggNOG" id="COG0596">
    <property type="taxonomic scope" value="Bacteria"/>
</dbReference>
<dbReference type="EMBL" id="CP001100">
    <property type="protein sequence ID" value="ACF14442.1"/>
    <property type="molecule type" value="Genomic_DNA"/>
</dbReference>
<dbReference type="EC" id="4.2.99.20" evidence="3"/>
<dbReference type="InterPro" id="IPR000073">
    <property type="entry name" value="AB_hydrolase_1"/>
</dbReference>
<comment type="subunit">
    <text evidence="3">Monomer.</text>
</comment>
<dbReference type="HOGENOM" id="CLU_020336_50_4_10"/>
<keyword evidence="2 3" id="KW-0456">Lyase</keyword>
<dbReference type="GO" id="GO:0009234">
    <property type="term" value="P:menaquinone biosynthetic process"/>
    <property type="evidence" value="ECO:0007669"/>
    <property type="project" value="UniProtKB-UniRule"/>
</dbReference>
<dbReference type="NCBIfam" id="TIGR03695">
    <property type="entry name" value="menH_SHCHC"/>
    <property type="match status" value="1"/>
</dbReference>
<dbReference type="PANTHER" id="PTHR42916:SF1">
    <property type="entry name" value="PROTEIN PHYLLO, CHLOROPLASTIC"/>
    <property type="match status" value="1"/>
</dbReference>
<feature type="domain" description="AB hydrolase-1" evidence="4">
    <location>
        <begin position="21"/>
        <end position="254"/>
    </location>
</feature>
<dbReference type="SUPFAM" id="SSF53474">
    <property type="entry name" value="alpha/beta-Hydrolases"/>
    <property type="match status" value="1"/>
</dbReference>
<comment type="function">
    <text evidence="3">Catalyzes a proton abstraction reaction that results in 2,5-elimination of pyruvate from 2-succinyl-5-enolpyruvyl-6-hydroxy-3-cyclohexene-1-carboxylate (SEPHCHC) and the formation of 2-succinyl-6-hydroxy-2,4-cyclohexadiene-1-carboxylate (SHCHC).</text>
</comment>
<comment type="pathway">
    <text evidence="3">Quinol/quinone metabolism; menaquinone biosynthesis.</text>
</comment>
<dbReference type="PRINTS" id="PR00111">
    <property type="entry name" value="ABHYDROLASE"/>
</dbReference>
<dbReference type="Gene3D" id="3.40.50.1820">
    <property type="entry name" value="alpha/beta hydrolase"/>
    <property type="match status" value="1"/>
</dbReference>
<keyword evidence="1 3" id="KW-0474">Menaquinone biosynthesis</keyword>
<dbReference type="InterPro" id="IPR029058">
    <property type="entry name" value="AB_hydrolase_fold"/>
</dbReference>
<evidence type="ECO:0000313" key="6">
    <source>
        <dbReference type="Proteomes" id="UP000001208"/>
    </source>
</evidence>
<evidence type="ECO:0000256" key="3">
    <source>
        <dbReference type="HAMAP-Rule" id="MF_01660"/>
    </source>
</evidence>
<evidence type="ECO:0000256" key="2">
    <source>
        <dbReference type="ARBA" id="ARBA00023239"/>
    </source>
</evidence>
<comment type="similarity">
    <text evidence="3">Belongs to the AB hydrolase superfamily. MenH family.</text>
</comment>
<comment type="pathway">
    <text evidence="3">Quinol/quinone metabolism; 1,4-dihydroxy-2-naphthoate biosynthesis; 1,4-dihydroxy-2-naphthoate from chorismate: step 3/7.</text>
</comment>
<dbReference type="UniPathway" id="UPA00079"/>
<dbReference type="ESTHER" id="chlt3-b3quu1">
    <property type="family name" value="MenH_SHCHC"/>
</dbReference>
<dbReference type="RefSeq" id="WP_012500525.1">
    <property type="nucleotide sequence ID" value="NC_011026.1"/>
</dbReference>
<dbReference type="GO" id="GO:0016787">
    <property type="term" value="F:hydrolase activity"/>
    <property type="evidence" value="ECO:0007669"/>
    <property type="project" value="UniProtKB-KW"/>
</dbReference>
<evidence type="ECO:0000313" key="5">
    <source>
        <dbReference type="EMBL" id="ACF14442.1"/>
    </source>
</evidence>
<accession>B3QUU1</accession>
<dbReference type="Pfam" id="PF00561">
    <property type="entry name" value="Abhydrolase_1"/>
    <property type="match status" value="1"/>
</dbReference>
<name>B3QUU1_CHLT3</name>
<evidence type="ECO:0000259" key="4">
    <source>
        <dbReference type="Pfam" id="PF00561"/>
    </source>
</evidence>
<dbReference type="OrthoDB" id="252464at2"/>
<protein>
    <recommendedName>
        <fullName evidence="3">Putative 2-succinyl-6-hydroxy-2,4-cyclohexadiene-1-carboxylate synthase</fullName>
        <shortName evidence="3">SHCHC synthase</shortName>
        <ecNumber evidence="3">4.2.99.20</ecNumber>
    </recommendedName>
</protein>
<dbReference type="AlphaFoldDB" id="B3QUU1"/>
<comment type="catalytic activity">
    <reaction evidence="3">
        <text>5-enolpyruvoyl-6-hydroxy-2-succinyl-cyclohex-3-ene-1-carboxylate = (1R,6R)-6-hydroxy-2-succinyl-cyclohexa-2,4-diene-1-carboxylate + pyruvate</text>
        <dbReference type="Rhea" id="RHEA:25597"/>
        <dbReference type="ChEBI" id="CHEBI:15361"/>
        <dbReference type="ChEBI" id="CHEBI:58689"/>
        <dbReference type="ChEBI" id="CHEBI:58818"/>
        <dbReference type="EC" id="4.2.99.20"/>
    </reaction>
</comment>
<organism evidence="5 6">
    <name type="scientific">Chloroherpeton thalassium (strain ATCC 35110 / GB-78)</name>
    <dbReference type="NCBI Taxonomy" id="517418"/>
    <lineage>
        <taxon>Bacteria</taxon>
        <taxon>Pseudomonadati</taxon>
        <taxon>Chlorobiota</taxon>
        <taxon>Chlorobiia</taxon>
        <taxon>Chlorobiales</taxon>
        <taxon>Chloroherpetonaceae</taxon>
        <taxon>Chloroherpeton</taxon>
    </lineage>
</organism>
<keyword evidence="5" id="KW-0378">Hydrolase</keyword>
<dbReference type="HAMAP" id="MF_01660">
    <property type="entry name" value="MenH"/>
    <property type="match status" value="1"/>
</dbReference>
<reference evidence="5 6" key="1">
    <citation type="submission" date="2008-06" db="EMBL/GenBank/DDBJ databases">
        <title>Complete sequence of Chloroherpeton thalassium ATCC 35110.</title>
        <authorList>
            <consortium name="US DOE Joint Genome Institute"/>
            <person name="Lucas S."/>
            <person name="Copeland A."/>
            <person name="Lapidus A."/>
            <person name="Glavina del Rio T."/>
            <person name="Dalin E."/>
            <person name="Tice H."/>
            <person name="Bruce D."/>
            <person name="Goodwin L."/>
            <person name="Pitluck S."/>
            <person name="Schmutz J."/>
            <person name="Larimer F."/>
            <person name="Land M."/>
            <person name="Hauser L."/>
            <person name="Kyrpides N."/>
            <person name="Mikhailova N."/>
            <person name="Liu Z."/>
            <person name="Li T."/>
            <person name="Zhao F."/>
            <person name="Overmann J."/>
            <person name="Bryant D.A."/>
            <person name="Richardson P."/>
        </authorList>
    </citation>
    <scope>NUCLEOTIDE SEQUENCE [LARGE SCALE GENOMIC DNA]</scope>
    <source>
        <strain evidence="6">ATCC 35110 / GB-78</strain>
    </source>
</reference>
<dbReference type="PANTHER" id="PTHR42916">
    <property type="entry name" value="2-SUCCINYL-5-ENOLPYRUVYL-6-HYDROXY-3-CYCLOHEXENE-1-CARBOXYLATE SYNTHASE"/>
    <property type="match status" value="1"/>
</dbReference>
<gene>
    <name evidence="3" type="primary">menH</name>
    <name evidence="5" type="ordered locus">Ctha_1988</name>
</gene>
<dbReference type="KEGG" id="cts:Ctha_1988"/>
<keyword evidence="6" id="KW-1185">Reference proteome</keyword>